<name>A0A0D1DVT0_MYCMD</name>
<evidence type="ECO:0000313" key="2">
    <source>
        <dbReference type="Proteomes" id="UP000000561"/>
    </source>
</evidence>
<organism evidence="1 2">
    <name type="scientific">Mycosarcoma maydis</name>
    <name type="common">Corn smut fungus</name>
    <name type="synonym">Ustilago maydis</name>
    <dbReference type="NCBI Taxonomy" id="5270"/>
    <lineage>
        <taxon>Eukaryota</taxon>
        <taxon>Fungi</taxon>
        <taxon>Dikarya</taxon>
        <taxon>Basidiomycota</taxon>
        <taxon>Ustilaginomycotina</taxon>
        <taxon>Ustilaginomycetes</taxon>
        <taxon>Ustilaginales</taxon>
        <taxon>Ustilaginaceae</taxon>
        <taxon>Mycosarcoma</taxon>
    </lineage>
</organism>
<dbReference type="GeneID" id="23567011"/>
<dbReference type="Proteomes" id="UP000000561">
    <property type="component" value="Chromosome 9"/>
</dbReference>
<dbReference type="EMBL" id="CM003148">
    <property type="protein sequence ID" value="KIS68394.1"/>
    <property type="molecule type" value="Genomic_DNA"/>
</dbReference>
<dbReference type="AlphaFoldDB" id="A0A0D1DVT0"/>
<gene>
    <name evidence="1" type="ORF">UMAG_11082</name>
</gene>
<dbReference type="InParanoid" id="A0A0D1DVT0"/>
<accession>A0A0D1DVT0</accession>
<dbReference type="RefSeq" id="XP_011390089.1">
    <property type="nucleotide sequence ID" value="XM_011391787.1"/>
</dbReference>
<protein>
    <submittedName>
        <fullName evidence="1">Uncharacterized protein</fullName>
    </submittedName>
</protein>
<keyword evidence="2" id="KW-1185">Reference proteome</keyword>
<evidence type="ECO:0000313" key="1">
    <source>
        <dbReference type="EMBL" id="KIS68394.1"/>
    </source>
</evidence>
<proteinExistence type="predicted"/>
<sequence length="253" mass="28351">MTPRLYLWTKKHENSRHRHAGGTQVPQITKWDNECVSGPGFVHFAELEHSAHNGAVQYAPHDYGSKGPLALLELLCKRDGKDVIPIAICIQICNHARVTQATWGATNFGSRNPILYLCRRHDLRESGGWTPVPIAATCKRPPLTEKCPPSRETPGCASNLAHDAATWCRCNYDFWSNVACPFFSTQLDWSMQRQSGTRKTLGFAFVIAKRRVKDAKEESSWRAEQVAQLVKFDHITQHEEDGLVSKCALAGGR</sequence>
<dbReference type="VEuPathDB" id="FungiDB:UMAG_11082"/>
<reference evidence="1 2" key="1">
    <citation type="journal article" date="2006" name="Nature">
        <title>Insights from the genome of the biotrophic fungal plant pathogen Ustilago maydis.</title>
        <authorList>
            <person name="Kamper J."/>
            <person name="Kahmann R."/>
            <person name="Bolker M."/>
            <person name="Ma L.J."/>
            <person name="Brefort T."/>
            <person name="Saville B.J."/>
            <person name="Banuett F."/>
            <person name="Kronstad J.W."/>
            <person name="Gold S.E."/>
            <person name="Muller O."/>
            <person name="Perlin M.H."/>
            <person name="Wosten H.A."/>
            <person name="de Vries R."/>
            <person name="Ruiz-Herrera J."/>
            <person name="Reynaga-Pena C.G."/>
            <person name="Snetselaar K."/>
            <person name="McCann M."/>
            <person name="Perez-Martin J."/>
            <person name="Feldbrugge M."/>
            <person name="Basse C.W."/>
            <person name="Steinberg G."/>
            <person name="Ibeas J.I."/>
            <person name="Holloman W."/>
            <person name="Guzman P."/>
            <person name="Farman M."/>
            <person name="Stajich J.E."/>
            <person name="Sentandreu R."/>
            <person name="Gonzalez-Prieto J.M."/>
            <person name="Kennell J.C."/>
            <person name="Molina L."/>
            <person name="Schirawski J."/>
            <person name="Mendoza-Mendoza A."/>
            <person name="Greilinger D."/>
            <person name="Munch K."/>
            <person name="Rossel N."/>
            <person name="Scherer M."/>
            <person name="Vranes M."/>
            <person name="Ladendorf O."/>
            <person name="Vincon V."/>
            <person name="Fuchs U."/>
            <person name="Sandrock B."/>
            <person name="Meng S."/>
            <person name="Ho E.C."/>
            <person name="Cahill M.J."/>
            <person name="Boyce K.J."/>
            <person name="Klose J."/>
            <person name="Klosterman S.J."/>
            <person name="Deelstra H.J."/>
            <person name="Ortiz-Castellanos L."/>
            <person name="Li W."/>
            <person name="Sanchez-Alonso P."/>
            <person name="Schreier P.H."/>
            <person name="Hauser-Hahn I."/>
            <person name="Vaupel M."/>
            <person name="Koopmann E."/>
            <person name="Friedrich G."/>
            <person name="Voss H."/>
            <person name="Schluter T."/>
            <person name="Margolis J."/>
            <person name="Platt D."/>
            <person name="Swimmer C."/>
            <person name="Gnirke A."/>
            <person name="Chen F."/>
            <person name="Vysotskaia V."/>
            <person name="Mannhaupt G."/>
            <person name="Guldener U."/>
            <person name="Munsterkotter M."/>
            <person name="Haase D."/>
            <person name="Oesterheld M."/>
            <person name="Mewes H.W."/>
            <person name="Mauceli E.W."/>
            <person name="DeCaprio D."/>
            <person name="Wade C.M."/>
            <person name="Butler J."/>
            <person name="Young S."/>
            <person name="Jaffe D.B."/>
            <person name="Calvo S."/>
            <person name="Nusbaum C."/>
            <person name="Galagan J."/>
            <person name="Birren B.W."/>
        </authorList>
    </citation>
    <scope>NUCLEOTIDE SEQUENCE [LARGE SCALE GENOMIC DNA]</scope>
    <source>
        <strain evidence="2">DSM 14603 / FGSC 9021 / UM521</strain>
    </source>
</reference>
<dbReference type="KEGG" id="uma:UMAG_11082"/>